<evidence type="ECO:0000313" key="5">
    <source>
        <dbReference type="Proteomes" id="UP000283269"/>
    </source>
</evidence>
<dbReference type="Proteomes" id="UP000283269">
    <property type="component" value="Unassembled WGS sequence"/>
</dbReference>
<evidence type="ECO:0000256" key="1">
    <source>
        <dbReference type="ARBA" id="ARBA00007447"/>
    </source>
</evidence>
<dbReference type="PANTHER" id="PTHR47966">
    <property type="entry name" value="BETA-SITE APP-CLEAVING ENZYME, ISOFORM A-RELATED"/>
    <property type="match status" value="1"/>
</dbReference>
<feature type="compositionally biased region" description="Basic and acidic residues" evidence="2">
    <location>
        <begin position="777"/>
        <end position="787"/>
    </location>
</feature>
<feature type="compositionally biased region" description="Basic and acidic residues" evidence="2">
    <location>
        <begin position="45"/>
        <end position="55"/>
    </location>
</feature>
<feature type="region of interest" description="Disordered" evidence="2">
    <location>
        <begin position="580"/>
        <end position="608"/>
    </location>
</feature>
<name>A0A409XJI1_PSICY</name>
<dbReference type="PANTHER" id="PTHR47966:SF57">
    <property type="entry name" value="PEPTIDASE A1 DOMAIN-CONTAINING PROTEIN"/>
    <property type="match status" value="1"/>
</dbReference>
<accession>A0A409XJI1</accession>
<evidence type="ECO:0000313" key="4">
    <source>
        <dbReference type="EMBL" id="PPQ90920.1"/>
    </source>
</evidence>
<dbReference type="InterPro" id="IPR021109">
    <property type="entry name" value="Peptidase_aspartic_dom_sf"/>
</dbReference>
<dbReference type="EMBL" id="NHYD01001513">
    <property type="protein sequence ID" value="PPQ90920.1"/>
    <property type="molecule type" value="Genomic_DNA"/>
</dbReference>
<dbReference type="GO" id="GO:0004190">
    <property type="term" value="F:aspartic-type endopeptidase activity"/>
    <property type="evidence" value="ECO:0007669"/>
    <property type="project" value="InterPro"/>
</dbReference>
<dbReference type="InterPro" id="IPR034164">
    <property type="entry name" value="Pepsin-like_dom"/>
</dbReference>
<dbReference type="Pfam" id="PF00026">
    <property type="entry name" value="Asp"/>
    <property type="match status" value="2"/>
</dbReference>
<dbReference type="PROSITE" id="PS51767">
    <property type="entry name" value="PEPTIDASE_A1"/>
    <property type="match status" value="1"/>
</dbReference>
<dbReference type="InParanoid" id="A0A409XJI1"/>
<comment type="similarity">
    <text evidence="1">Belongs to the peptidase A1 family.</text>
</comment>
<dbReference type="PRINTS" id="PR00792">
    <property type="entry name" value="PEPSIN"/>
</dbReference>
<dbReference type="AlphaFoldDB" id="A0A409XJI1"/>
<evidence type="ECO:0000256" key="2">
    <source>
        <dbReference type="SAM" id="MobiDB-lite"/>
    </source>
</evidence>
<feature type="compositionally biased region" description="Low complexity" evidence="2">
    <location>
        <begin position="580"/>
        <end position="591"/>
    </location>
</feature>
<reference evidence="4 5" key="1">
    <citation type="journal article" date="2018" name="Evol. Lett.">
        <title>Horizontal gene cluster transfer increased hallucinogenic mushroom diversity.</title>
        <authorList>
            <person name="Reynolds H.T."/>
            <person name="Vijayakumar V."/>
            <person name="Gluck-Thaler E."/>
            <person name="Korotkin H.B."/>
            <person name="Matheny P.B."/>
            <person name="Slot J.C."/>
        </authorList>
    </citation>
    <scope>NUCLEOTIDE SEQUENCE [LARGE SCALE GENOMIC DNA]</scope>
    <source>
        <strain evidence="4 5">2631</strain>
    </source>
</reference>
<feature type="region of interest" description="Disordered" evidence="2">
    <location>
        <begin position="21"/>
        <end position="64"/>
    </location>
</feature>
<organism evidence="4 5">
    <name type="scientific">Psilocybe cyanescens</name>
    <dbReference type="NCBI Taxonomy" id="93625"/>
    <lineage>
        <taxon>Eukaryota</taxon>
        <taxon>Fungi</taxon>
        <taxon>Dikarya</taxon>
        <taxon>Basidiomycota</taxon>
        <taxon>Agaricomycotina</taxon>
        <taxon>Agaricomycetes</taxon>
        <taxon>Agaricomycetidae</taxon>
        <taxon>Agaricales</taxon>
        <taxon>Agaricineae</taxon>
        <taxon>Strophariaceae</taxon>
        <taxon>Psilocybe</taxon>
    </lineage>
</organism>
<feature type="region of interest" description="Disordered" evidence="2">
    <location>
        <begin position="740"/>
        <end position="787"/>
    </location>
</feature>
<sequence length="823" mass="85906">MATTFTSAKWKDKARALDPDVSSFYFEPLQRKTQRGRKRQSQQETKTERQRRDGDGVTVEGDGAADGVVLPLDMVGSGVYDREEGRGEEERKKGGREMIGGAGDGAPHSIPLLPFDVDVGVHTSFLSSFVHRAAPPCNGGDDEEQRSGLGAQLAAARGVIILFLSSSMAYTLPVKFGSKNQQFSLQIDTGSSDLWVASTSCSTSSCKLAGGRLYDPSGSRATGVDFSIPYLQGSAAGPVVWDRVSIGGYEIDNQAFARSHASAPSPAAAANDVQSEPLTPKFSGILGLGLPPNSIITASIPPLTSNAPDGAAWASNLFSITPASLAPAARFLSLALARPGSDRVPSLLGIGRHPAALVPDPSKIAYSTLGEASRTLFWKVGVRAITVYVGGERKAVNVGKSASGAALPSAVVDSGVPLILTTSAIASAVYGAIGVEPAADGQYYVPCTTPLNLTLTLDTRPEIPIHPLDLTAEPPDDNQAAFCTGLIQTTDAQLASANGGIGDMILGIPFLRNVYSVMAYMQPAKDGSFAPVASRDDGDNRDAGGGDIKPRLGLLALTDPSVALQEFNTVRVLHQPLSSSLSSSASSLGGSTNMPDTGRDYNTKTVSTSSPKLSAGQIVAIAGLGPLVVYLFCCAVKGAFGWAVRRRDSASFPRGRGKSKTRREREREPEALGMGGAHARASASGSGTGGAGLSTDQKAAYAAVRNGGLGVSFVAVPVMGMGRVGEEGVLLSERKSKRTLLGSSKGVGESDEQGEKGENQEVEEAESGVRRGMAQWDGKDAEFGVRRAQWDGKDTEFDVRKGKAQWDGKDAEDANTLVGRGGR</sequence>
<dbReference type="Gene3D" id="2.40.70.10">
    <property type="entry name" value="Acid Proteases"/>
    <property type="match status" value="2"/>
</dbReference>
<dbReference type="InterPro" id="IPR001461">
    <property type="entry name" value="Aspartic_peptidase_A1"/>
</dbReference>
<feature type="region of interest" description="Disordered" evidence="2">
    <location>
        <begin position="650"/>
        <end position="694"/>
    </location>
</feature>
<feature type="domain" description="Peptidase A1" evidence="3">
    <location>
        <begin position="170"/>
        <end position="530"/>
    </location>
</feature>
<dbReference type="STRING" id="93625.A0A409XJI1"/>
<feature type="compositionally biased region" description="Basic and acidic residues" evidence="2">
    <location>
        <begin position="799"/>
        <end position="812"/>
    </location>
</feature>
<evidence type="ECO:0000259" key="3">
    <source>
        <dbReference type="PROSITE" id="PS51767"/>
    </source>
</evidence>
<dbReference type="OrthoDB" id="2747330at2759"/>
<keyword evidence="5" id="KW-1185">Reference proteome</keyword>
<dbReference type="CDD" id="cd05471">
    <property type="entry name" value="pepsin_like"/>
    <property type="match status" value="1"/>
</dbReference>
<feature type="compositionally biased region" description="Basic and acidic residues" evidence="2">
    <location>
        <begin position="80"/>
        <end position="96"/>
    </location>
</feature>
<dbReference type="SUPFAM" id="SSF50630">
    <property type="entry name" value="Acid proteases"/>
    <property type="match status" value="1"/>
</dbReference>
<feature type="region of interest" description="Disordered" evidence="2">
    <location>
        <begin position="79"/>
        <end position="104"/>
    </location>
</feature>
<comment type="caution">
    <text evidence="4">The sequence shown here is derived from an EMBL/GenBank/DDBJ whole genome shotgun (WGS) entry which is preliminary data.</text>
</comment>
<dbReference type="InterPro" id="IPR033121">
    <property type="entry name" value="PEPTIDASE_A1"/>
</dbReference>
<gene>
    <name evidence="4" type="ORF">CVT25_007847</name>
</gene>
<proteinExistence type="inferred from homology"/>
<feature type="region of interest" description="Disordered" evidence="2">
    <location>
        <begin position="799"/>
        <end position="823"/>
    </location>
</feature>
<dbReference type="GO" id="GO:0006508">
    <property type="term" value="P:proteolysis"/>
    <property type="evidence" value="ECO:0007669"/>
    <property type="project" value="InterPro"/>
</dbReference>
<protein>
    <recommendedName>
        <fullName evidence="3">Peptidase A1 domain-containing protein</fullName>
    </recommendedName>
</protein>